<protein>
    <submittedName>
        <fullName evidence="1">Uncharacterized protein</fullName>
    </submittedName>
</protein>
<proteinExistence type="predicted"/>
<dbReference type="Proteomes" id="UP000193380">
    <property type="component" value="Unassembled WGS sequence"/>
</dbReference>
<reference evidence="1" key="2">
    <citation type="submission" date="2014-03" db="EMBL/GenBank/DDBJ databases">
        <authorList>
            <person name="Genoscope - CEA"/>
        </authorList>
    </citation>
    <scope>NUCLEOTIDE SEQUENCE</scope>
</reference>
<sequence length="26" mass="3130">MFVLFGSNYVCEQTFSVMKYNKSRSY</sequence>
<evidence type="ECO:0000313" key="2">
    <source>
        <dbReference type="Proteomes" id="UP000193380"/>
    </source>
</evidence>
<accession>A0A060WQV0</accession>
<reference evidence="1" key="1">
    <citation type="journal article" date="2014" name="Nat. Commun.">
        <title>The rainbow trout genome provides novel insights into evolution after whole-genome duplication in vertebrates.</title>
        <authorList>
            <person name="Berthelot C."/>
            <person name="Brunet F."/>
            <person name="Chalopin D."/>
            <person name="Juanchich A."/>
            <person name="Bernard M."/>
            <person name="Noel B."/>
            <person name="Bento P."/>
            <person name="Da Silva C."/>
            <person name="Labadie K."/>
            <person name="Alberti A."/>
            <person name="Aury J.M."/>
            <person name="Louis A."/>
            <person name="Dehais P."/>
            <person name="Bardou P."/>
            <person name="Montfort J."/>
            <person name="Klopp C."/>
            <person name="Cabau C."/>
            <person name="Gaspin C."/>
            <person name="Thorgaard G.H."/>
            <person name="Boussaha M."/>
            <person name="Quillet E."/>
            <person name="Guyomard R."/>
            <person name="Galiana D."/>
            <person name="Bobe J."/>
            <person name="Volff J.N."/>
            <person name="Genet C."/>
            <person name="Wincker P."/>
            <person name="Jaillon O."/>
            <person name="Roest Crollius H."/>
            <person name="Guiguen Y."/>
        </authorList>
    </citation>
    <scope>NUCLEOTIDE SEQUENCE [LARGE SCALE GENOMIC DNA]</scope>
</reference>
<dbReference type="PaxDb" id="8022-A0A060WQV0"/>
<dbReference type="AlphaFoldDB" id="A0A060WQV0"/>
<name>A0A060WQV0_ONCMY</name>
<gene>
    <name evidence="1" type="ORF">GSONMT00013150001</name>
</gene>
<evidence type="ECO:0000313" key="1">
    <source>
        <dbReference type="EMBL" id="CDQ69531.1"/>
    </source>
</evidence>
<organism evidence="1 2">
    <name type="scientific">Oncorhynchus mykiss</name>
    <name type="common">Rainbow trout</name>
    <name type="synonym">Salmo gairdneri</name>
    <dbReference type="NCBI Taxonomy" id="8022"/>
    <lineage>
        <taxon>Eukaryota</taxon>
        <taxon>Metazoa</taxon>
        <taxon>Chordata</taxon>
        <taxon>Craniata</taxon>
        <taxon>Vertebrata</taxon>
        <taxon>Euteleostomi</taxon>
        <taxon>Actinopterygii</taxon>
        <taxon>Neopterygii</taxon>
        <taxon>Teleostei</taxon>
        <taxon>Protacanthopterygii</taxon>
        <taxon>Salmoniformes</taxon>
        <taxon>Salmonidae</taxon>
        <taxon>Salmoninae</taxon>
        <taxon>Oncorhynchus</taxon>
    </lineage>
</organism>
<dbReference type="EMBL" id="FR904673">
    <property type="protein sequence ID" value="CDQ69531.1"/>
    <property type="molecule type" value="Genomic_DNA"/>
</dbReference>